<feature type="region of interest" description="Disordered" evidence="1">
    <location>
        <begin position="592"/>
        <end position="632"/>
    </location>
</feature>
<evidence type="ECO:0000313" key="4">
    <source>
        <dbReference type="Proteomes" id="UP000309038"/>
    </source>
</evidence>
<comment type="caution">
    <text evidence="3">The sequence shown here is derived from an EMBL/GenBank/DDBJ whole genome shotgun (WGS) entry which is preliminary data.</text>
</comment>
<feature type="domain" description="CBM21" evidence="2">
    <location>
        <begin position="309"/>
        <end position="453"/>
    </location>
</feature>
<feature type="compositionally biased region" description="Low complexity" evidence="1">
    <location>
        <begin position="80"/>
        <end position="93"/>
    </location>
</feature>
<feature type="compositionally biased region" description="Low complexity" evidence="1">
    <location>
        <begin position="736"/>
        <end position="758"/>
    </location>
</feature>
<dbReference type="GO" id="GO:0008157">
    <property type="term" value="F:protein phosphatase 1 binding"/>
    <property type="evidence" value="ECO:0007669"/>
    <property type="project" value="TreeGrafter"/>
</dbReference>
<name>A0A4S4KBD7_9APHY</name>
<feature type="compositionally biased region" description="Low complexity" evidence="1">
    <location>
        <begin position="934"/>
        <end position="948"/>
    </location>
</feature>
<feature type="compositionally biased region" description="Pro residues" evidence="1">
    <location>
        <begin position="852"/>
        <end position="861"/>
    </location>
</feature>
<feature type="region of interest" description="Disordered" evidence="1">
    <location>
        <begin position="931"/>
        <end position="963"/>
    </location>
</feature>
<dbReference type="PANTHER" id="PTHR12307:SF36">
    <property type="entry name" value="GLYCOGEN-BINDING SUBUNIT 76A"/>
    <property type="match status" value="1"/>
</dbReference>
<feature type="region of interest" description="Disordered" evidence="1">
    <location>
        <begin position="1"/>
        <end position="211"/>
    </location>
</feature>
<keyword evidence="4" id="KW-1185">Reference proteome</keyword>
<dbReference type="AlphaFoldDB" id="A0A4S4KBD7"/>
<feature type="region of interest" description="Disordered" evidence="1">
    <location>
        <begin position="723"/>
        <end position="866"/>
    </location>
</feature>
<feature type="region of interest" description="Disordered" evidence="1">
    <location>
        <begin position="547"/>
        <end position="572"/>
    </location>
</feature>
<dbReference type="InterPro" id="IPR050782">
    <property type="entry name" value="PP1_regulatory_subunit_3"/>
</dbReference>
<feature type="compositionally biased region" description="Acidic residues" evidence="1">
    <location>
        <begin position="66"/>
        <end position="75"/>
    </location>
</feature>
<reference evidence="3 4" key="1">
    <citation type="submission" date="2019-02" db="EMBL/GenBank/DDBJ databases">
        <title>Genome sequencing of the rare red list fungi Phlebia centrifuga.</title>
        <authorList>
            <person name="Buettner E."/>
            <person name="Kellner H."/>
        </authorList>
    </citation>
    <scope>NUCLEOTIDE SEQUENCE [LARGE SCALE GENOMIC DNA]</scope>
    <source>
        <strain evidence="3 4">DSM 108282</strain>
    </source>
</reference>
<dbReference type="PROSITE" id="PS51159">
    <property type="entry name" value="CBM21"/>
    <property type="match status" value="1"/>
</dbReference>
<feature type="region of interest" description="Disordered" evidence="1">
    <location>
        <begin position="247"/>
        <end position="272"/>
    </location>
</feature>
<evidence type="ECO:0000256" key="1">
    <source>
        <dbReference type="SAM" id="MobiDB-lite"/>
    </source>
</evidence>
<protein>
    <recommendedName>
        <fullName evidence="2">CBM21 domain-containing protein</fullName>
    </recommendedName>
</protein>
<accession>A0A4S4KBD7</accession>
<dbReference type="GO" id="GO:2001069">
    <property type="term" value="F:glycogen binding"/>
    <property type="evidence" value="ECO:0007669"/>
    <property type="project" value="TreeGrafter"/>
</dbReference>
<feature type="compositionally biased region" description="Low complexity" evidence="1">
    <location>
        <begin position="697"/>
        <end position="706"/>
    </location>
</feature>
<dbReference type="PANTHER" id="PTHR12307">
    <property type="entry name" value="PROTEIN PHOSPHATASE 1 REGULATORY SUBUNIT"/>
    <property type="match status" value="1"/>
</dbReference>
<dbReference type="Gene3D" id="2.60.40.2440">
    <property type="entry name" value="Carbohydrate binding type-21 domain"/>
    <property type="match status" value="1"/>
</dbReference>
<feature type="compositionally biased region" description="Polar residues" evidence="1">
    <location>
        <begin position="832"/>
        <end position="844"/>
    </location>
</feature>
<organism evidence="3 4">
    <name type="scientific">Hermanssonia centrifuga</name>
    <dbReference type="NCBI Taxonomy" id="98765"/>
    <lineage>
        <taxon>Eukaryota</taxon>
        <taxon>Fungi</taxon>
        <taxon>Dikarya</taxon>
        <taxon>Basidiomycota</taxon>
        <taxon>Agaricomycotina</taxon>
        <taxon>Agaricomycetes</taxon>
        <taxon>Polyporales</taxon>
        <taxon>Meruliaceae</taxon>
        <taxon>Hermanssonia</taxon>
    </lineage>
</organism>
<evidence type="ECO:0000259" key="2">
    <source>
        <dbReference type="PROSITE" id="PS51159"/>
    </source>
</evidence>
<dbReference type="InterPro" id="IPR038175">
    <property type="entry name" value="CBM21_dom_sf"/>
</dbReference>
<dbReference type="GO" id="GO:0005979">
    <property type="term" value="P:regulation of glycogen biosynthetic process"/>
    <property type="evidence" value="ECO:0007669"/>
    <property type="project" value="TreeGrafter"/>
</dbReference>
<feature type="compositionally biased region" description="Low complexity" evidence="1">
    <location>
        <begin position="173"/>
        <end position="207"/>
    </location>
</feature>
<gene>
    <name evidence="3" type="ORF">EW026_g6324</name>
</gene>
<dbReference type="GO" id="GO:0000164">
    <property type="term" value="C:protein phosphatase type 1 complex"/>
    <property type="evidence" value="ECO:0007669"/>
    <property type="project" value="TreeGrafter"/>
</dbReference>
<feature type="compositionally biased region" description="Pro residues" evidence="1">
    <location>
        <begin position="606"/>
        <end position="622"/>
    </location>
</feature>
<feature type="region of interest" description="Disordered" evidence="1">
    <location>
        <begin position="887"/>
        <end position="910"/>
    </location>
</feature>
<feature type="compositionally biased region" description="Low complexity" evidence="1">
    <location>
        <begin position="893"/>
        <end position="909"/>
    </location>
</feature>
<dbReference type="EMBL" id="SGPJ01000336">
    <property type="protein sequence ID" value="THG95311.1"/>
    <property type="molecule type" value="Genomic_DNA"/>
</dbReference>
<dbReference type="Pfam" id="PF03370">
    <property type="entry name" value="CBM_21"/>
    <property type="match status" value="1"/>
</dbReference>
<sequence length="1033" mass="107245">MPYATPADPSSSTTTIPQRAGHRRTRSSFTDEHGPGAFVSLGTLPRRRASNSASSTKKPLFHITVDDDSPPEQEQDDHSSSSTPSNSPQPSNSALSIDTSLKGLGVSFGNGGLLTPTNSLRLSMESGRFSPSTVPPSHIDLSNAKSSSVQGVPFPKSSPLSPNGLRAPPSPPRTSSLPRTPSTSIILSNGKPLKPSLKSSTSSPNVSEEFAGRLTKHMRVQSAPSTPRVHFADKDAGLETVRLFSRSGKPASLSKPPGDETETETEAESYPFPLFSSAPSSSSYSSSNSSQLIHEIDATPGATSPIPSHNPSAYANVHVETVTLPRTRPPTLRGTVLVRNLAFEKRVAVRFTLDDWQTTSEVTCKHVVCLPGLPPPFPGSRLVGDMVAGIAAGDKDDEGGSSTWDRFSFTIRLEDYESKLAERTLFLVARYLPVNGVDGEFWDNNNGSNYRIGFRRSAPSPLSTPLRQPFATVSGALADMLSDGGSPTAQQRTFSAPSSMRFTPTTGTVPAVVSRVAAVGEGNNGTRGHGHGHAKVVVPVAIRMPGGSALDTSSSPDIGSSGVANVEGGEEVEKTSVRLDVDAFRGAIPLARRHSSPHASMDMPHFPSPPRSQSPNDAPPPESSSAAKMSPTAAYISRRLSLSNYVAPGTRAPPPPTSPAVATGIATPPSTPPQNGDVPLPDVSDEGKDRHAPTMESSSPPLLSPLVLVGGMPATILDSLIIDPTGNHNNQQHPMSFPFFSSSSSSNSSTPNANSTSFLQPPQPMSRSASLESDDGNAPFSPTSRKAQPFGMQSLGAQLGLGTGAGRSNSGGIVHQLASPPVSRQGSEDGSGHSSPFGGNSGRNTPKERSSSPPPPTPPRRGSPSRLENPALAAVALADDHLDIRTRRSSSPAVDAQALVQGQAGQGKVDTSDSSYAAFVRQWCFAQSTPPTPGVISGSPSSSSGSPNPIIPGPPTLAASGGASMSVGAASRRQPAWPAEHQVGAGSSMGIGSGYGFPGFGFAGGVHPMAEGMVGGGGEYFDSGRGSRRRVVV</sequence>
<proteinExistence type="predicted"/>
<feature type="region of interest" description="Disordered" evidence="1">
    <location>
        <begin position="646"/>
        <end position="706"/>
    </location>
</feature>
<dbReference type="InterPro" id="IPR005036">
    <property type="entry name" value="CBM21_dom"/>
</dbReference>
<dbReference type="Proteomes" id="UP000309038">
    <property type="component" value="Unassembled WGS sequence"/>
</dbReference>
<evidence type="ECO:0000313" key="3">
    <source>
        <dbReference type="EMBL" id="THG95311.1"/>
    </source>
</evidence>